<evidence type="ECO:0000256" key="1">
    <source>
        <dbReference type="ARBA" id="ARBA00005032"/>
    </source>
</evidence>
<evidence type="ECO:0000256" key="6">
    <source>
        <dbReference type="ARBA" id="ARBA00043698"/>
    </source>
</evidence>
<dbReference type="EC" id="2.3.2.34" evidence="7"/>
<dbReference type="EnsemblMetazoa" id="AARA003286-RA">
    <property type="protein sequence ID" value="AARA003286-PA"/>
    <property type="gene ID" value="AARA003286"/>
</dbReference>
<dbReference type="FunFam" id="3.10.110.10:FF:000033">
    <property type="entry name" value="NEDD8-conjugating enzyme UBE2F"/>
    <property type="match status" value="1"/>
</dbReference>
<dbReference type="InterPro" id="IPR050113">
    <property type="entry name" value="Ub_conjugating_enzyme"/>
</dbReference>
<comment type="similarity">
    <text evidence="8">Belongs to the ubiquitin-conjugating enzyme family.</text>
</comment>
<comment type="pathway">
    <text evidence="1">Protein modification; protein neddylation.</text>
</comment>
<reference evidence="11" key="1">
    <citation type="submission" date="2022-08" db="UniProtKB">
        <authorList>
            <consortium name="EnsemblMetazoa"/>
        </authorList>
    </citation>
    <scope>IDENTIFICATION</scope>
    <source>
        <strain evidence="11">Dongola</strain>
    </source>
</reference>
<evidence type="ECO:0000256" key="9">
    <source>
        <dbReference type="SAM" id="MobiDB-lite"/>
    </source>
</evidence>
<organism evidence="11 12">
    <name type="scientific">Anopheles arabiensis</name>
    <name type="common">Mosquito</name>
    <dbReference type="NCBI Taxonomy" id="7173"/>
    <lineage>
        <taxon>Eukaryota</taxon>
        <taxon>Metazoa</taxon>
        <taxon>Ecdysozoa</taxon>
        <taxon>Arthropoda</taxon>
        <taxon>Hexapoda</taxon>
        <taxon>Insecta</taxon>
        <taxon>Pterygota</taxon>
        <taxon>Neoptera</taxon>
        <taxon>Endopterygota</taxon>
        <taxon>Diptera</taxon>
        <taxon>Nematocera</taxon>
        <taxon>Culicoidea</taxon>
        <taxon>Culicidae</taxon>
        <taxon>Anophelinae</taxon>
        <taxon>Anopheles</taxon>
    </lineage>
</organism>
<dbReference type="CDD" id="cd23794">
    <property type="entry name" value="UBCc_UBE2F_UBE2M"/>
    <property type="match status" value="1"/>
</dbReference>
<protein>
    <recommendedName>
        <fullName evidence="7">E2 NEDD8-conjugating enzyme</fullName>
        <ecNumber evidence="7">2.3.2.34</ecNumber>
    </recommendedName>
</protein>
<dbReference type="RefSeq" id="XP_040171034.1">
    <property type="nucleotide sequence ID" value="XM_040315100.1"/>
</dbReference>
<evidence type="ECO:0000256" key="5">
    <source>
        <dbReference type="ARBA" id="ARBA00022840"/>
    </source>
</evidence>
<evidence type="ECO:0000313" key="11">
    <source>
        <dbReference type="EnsemblMetazoa" id="AARA003286-PA"/>
    </source>
</evidence>
<dbReference type="PROSITE" id="PS00183">
    <property type="entry name" value="UBC_1"/>
    <property type="match status" value="1"/>
</dbReference>
<dbReference type="GO" id="GO:0061654">
    <property type="term" value="F:NEDD8 conjugating enzyme activity"/>
    <property type="evidence" value="ECO:0007669"/>
    <property type="project" value="UniProtKB-EC"/>
</dbReference>
<dbReference type="GeneID" id="120904767"/>
<dbReference type="VEuPathDB" id="VectorBase:AARA003286"/>
<dbReference type="SMART" id="SM00212">
    <property type="entry name" value="UBCc"/>
    <property type="match status" value="1"/>
</dbReference>
<keyword evidence="3 8" id="KW-0547">Nucleotide-binding</keyword>
<evidence type="ECO:0000256" key="7">
    <source>
        <dbReference type="ARBA" id="ARBA00044047"/>
    </source>
</evidence>
<evidence type="ECO:0000256" key="3">
    <source>
        <dbReference type="ARBA" id="ARBA00022741"/>
    </source>
</evidence>
<keyword evidence="5 8" id="KW-0067">ATP-binding</keyword>
<comment type="catalytic activity">
    <reaction evidence="6">
        <text>[E1 NEDD8-activating enzyme]-S-[NEDD8 protein]-yl-L-cysteine + [E2 NEDD8-conjugating enzyme]-L-cysteine = [E1 NEDD8-activating enzyme]-L-cysteine + [E2 NEDD8-conjugating enzyme]-S-[NEDD8-protein]-yl-L-cysteine.</text>
        <dbReference type="EC" id="2.3.2.34"/>
    </reaction>
</comment>
<dbReference type="Gene3D" id="3.10.110.10">
    <property type="entry name" value="Ubiquitin Conjugating Enzyme"/>
    <property type="match status" value="1"/>
</dbReference>
<dbReference type="EMBL" id="APCN01003273">
    <property type="status" value="NOT_ANNOTATED_CDS"/>
    <property type="molecule type" value="Genomic_DNA"/>
</dbReference>
<name>A0A182HPU7_ANOAR</name>
<accession>A0A182HPU7</accession>
<evidence type="ECO:0000256" key="8">
    <source>
        <dbReference type="RuleBase" id="RU362109"/>
    </source>
</evidence>
<keyword evidence="4 8" id="KW-0833">Ubl conjugation pathway</keyword>
<feature type="region of interest" description="Disordered" evidence="9">
    <location>
        <begin position="1"/>
        <end position="43"/>
    </location>
</feature>
<dbReference type="GO" id="GO:0005524">
    <property type="term" value="F:ATP binding"/>
    <property type="evidence" value="ECO:0007669"/>
    <property type="project" value="UniProtKB-UniRule"/>
</dbReference>
<evidence type="ECO:0000256" key="2">
    <source>
        <dbReference type="ARBA" id="ARBA00022679"/>
    </source>
</evidence>
<dbReference type="InterPro" id="IPR016135">
    <property type="entry name" value="UBQ-conjugating_enzyme/RWD"/>
</dbReference>
<dbReference type="InterPro" id="IPR023313">
    <property type="entry name" value="UBQ-conjugating_AS"/>
</dbReference>
<dbReference type="AlphaFoldDB" id="A0A182HPU7"/>
<dbReference type="SUPFAM" id="SSF54495">
    <property type="entry name" value="UBC-like"/>
    <property type="match status" value="1"/>
</dbReference>
<feature type="domain" description="UBC core" evidence="10">
    <location>
        <begin position="50"/>
        <end position="203"/>
    </location>
</feature>
<sequence>MITLARKKKESGSGGGGGGGNGGSTTGSTAGGGGAGGGGPLSDAPKRISIREFLLVKEVQELEQNLPITCKVTFHDPNVLSEFTLVISPNEGFWCGGRFKFSILVPEEYNMAPPKVKCLTKLWHPNISVEGDICLSLLRLNSIDGLGWAPTRRLKDVIWGLNSLFTDLLNFDDPLNIEAAEQYSKDKERFQAKVREYVSAYARR</sequence>
<feature type="compositionally biased region" description="Gly residues" evidence="9">
    <location>
        <begin position="12"/>
        <end position="40"/>
    </location>
</feature>
<dbReference type="KEGG" id="aara:120904767"/>
<keyword evidence="12" id="KW-1185">Reference proteome</keyword>
<dbReference type="PROSITE" id="PS50127">
    <property type="entry name" value="UBC_2"/>
    <property type="match status" value="1"/>
</dbReference>
<dbReference type="InterPro" id="IPR000608">
    <property type="entry name" value="UBC"/>
</dbReference>
<dbReference type="VEuPathDB" id="VectorBase:AARA21_002244"/>
<proteinExistence type="inferred from homology"/>
<evidence type="ECO:0000256" key="4">
    <source>
        <dbReference type="ARBA" id="ARBA00022786"/>
    </source>
</evidence>
<keyword evidence="2" id="KW-0808">Transferase</keyword>
<dbReference type="GO" id="GO:0045116">
    <property type="term" value="P:protein neddylation"/>
    <property type="evidence" value="ECO:0007669"/>
    <property type="project" value="UniProtKB-ARBA"/>
</dbReference>
<dbReference type="PANTHER" id="PTHR24067">
    <property type="entry name" value="UBIQUITIN-CONJUGATING ENZYME E2"/>
    <property type="match status" value="1"/>
</dbReference>
<evidence type="ECO:0000313" key="12">
    <source>
        <dbReference type="Proteomes" id="UP000075840"/>
    </source>
</evidence>
<evidence type="ECO:0000259" key="10">
    <source>
        <dbReference type="PROSITE" id="PS50127"/>
    </source>
</evidence>
<dbReference type="Pfam" id="PF00179">
    <property type="entry name" value="UQ_con"/>
    <property type="match status" value="1"/>
</dbReference>
<dbReference type="Proteomes" id="UP000075840">
    <property type="component" value="Unassembled WGS sequence"/>
</dbReference>